<keyword evidence="3 6" id="KW-1133">Transmembrane helix</keyword>
<dbReference type="GeneID" id="10500284"/>
<feature type="compositionally biased region" description="Basic and acidic residues" evidence="5">
    <location>
        <begin position="19"/>
        <end position="30"/>
    </location>
</feature>
<gene>
    <name evidence="8" type="ORF">DICPUDRAFT_150878</name>
</gene>
<dbReference type="FunFam" id="1.20.1250.20:FF:000452">
    <property type="entry name" value="sialin-like isoform X1"/>
    <property type="match status" value="1"/>
</dbReference>
<feature type="transmembrane region" description="Helical" evidence="6">
    <location>
        <begin position="676"/>
        <end position="699"/>
    </location>
</feature>
<name>F0ZHH2_DICPU</name>
<dbReference type="STRING" id="5786.F0ZHH2"/>
<dbReference type="OrthoDB" id="2985014at2759"/>
<dbReference type="VEuPathDB" id="AmoebaDB:DICPUDRAFT_150878"/>
<dbReference type="InterPro" id="IPR036259">
    <property type="entry name" value="MFS_trans_sf"/>
</dbReference>
<dbReference type="PANTHER" id="PTHR11662:SF145">
    <property type="entry name" value="MAJOR FACILITATOR SUPERFAMILY (MFS) PROFILE DOMAIN-CONTAINING PROTEIN"/>
    <property type="match status" value="1"/>
</dbReference>
<accession>F0ZHH2</accession>
<feature type="transmembrane region" description="Helical" evidence="6">
    <location>
        <begin position="442"/>
        <end position="464"/>
    </location>
</feature>
<feature type="domain" description="Major facilitator superfamily (MFS) profile" evidence="7">
    <location>
        <begin position="351"/>
        <end position="832"/>
    </location>
</feature>
<feature type="transmembrane region" description="Helical" evidence="6">
    <location>
        <begin position="476"/>
        <end position="494"/>
    </location>
</feature>
<evidence type="ECO:0000256" key="1">
    <source>
        <dbReference type="ARBA" id="ARBA00004141"/>
    </source>
</evidence>
<dbReference type="InParanoid" id="F0ZHH2"/>
<dbReference type="Gene3D" id="1.20.1250.20">
    <property type="entry name" value="MFS general substrate transporter like domains"/>
    <property type="match status" value="2"/>
</dbReference>
<feature type="transmembrane region" description="Helical" evidence="6">
    <location>
        <begin position="506"/>
        <end position="525"/>
    </location>
</feature>
<keyword evidence="2 6" id="KW-0812">Transmembrane</keyword>
<protein>
    <recommendedName>
        <fullName evidence="7">Major facilitator superfamily (MFS) profile domain-containing protein</fullName>
    </recommendedName>
</protein>
<evidence type="ECO:0000256" key="3">
    <source>
        <dbReference type="ARBA" id="ARBA00022989"/>
    </source>
</evidence>
<keyword evidence="9" id="KW-1185">Reference proteome</keyword>
<evidence type="ECO:0000256" key="5">
    <source>
        <dbReference type="SAM" id="MobiDB-lite"/>
    </source>
</evidence>
<feature type="transmembrane region" description="Helical" evidence="6">
    <location>
        <begin position="743"/>
        <end position="763"/>
    </location>
</feature>
<feature type="compositionally biased region" description="Low complexity" evidence="5">
    <location>
        <begin position="31"/>
        <end position="52"/>
    </location>
</feature>
<reference evidence="9" key="1">
    <citation type="journal article" date="2011" name="Genome Biol.">
        <title>Comparative genomics of the social amoebae Dictyostelium discoideum and Dictyostelium purpureum.</title>
        <authorList>
            <consortium name="US DOE Joint Genome Institute (JGI-PGF)"/>
            <person name="Sucgang R."/>
            <person name="Kuo A."/>
            <person name="Tian X."/>
            <person name="Salerno W."/>
            <person name="Parikh A."/>
            <person name="Feasley C.L."/>
            <person name="Dalin E."/>
            <person name="Tu H."/>
            <person name="Huang E."/>
            <person name="Barry K."/>
            <person name="Lindquist E."/>
            <person name="Shapiro H."/>
            <person name="Bruce D."/>
            <person name="Schmutz J."/>
            <person name="Salamov A."/>
            <person name="Fey P."/>
            <person name="Gaudet P."/>
            <person name="Anjard C."/>
            <person name="Babu M.M."/>
            <person name="Basu S."/>
            <person name="Bushmanova Y."/>
            <person name="van der Wel H."/>
            <person name="Katoh-Kurasawa M."/>
            <person name="Dinh C."/>
            <person name="Coutinho P.M."/>
            <person name="Saito T."/>
            <person name="Elias M."/>
            <person name="Schaap P."/>
            <person name="Kay R.R."/>
            <person name="Henrissat B."/>
            <person name="Eichinger L."/>
            <person name="Rivero F."/>
            <person name="Putnam N.H."/>
            <person name="West C.M."/>
            <person name="Loomis W.F."/>
            <person name="Chisholm R.L."/>
            <person name="Shaulsky G."/>
            <person name="Strassmann J.E."/>
            <person name="Queller D.C."/>
            <person name="Kuspa A."/>
            <person name="Grigoriev I.V."/>
        </authorList>
    </citation>
    <scope>NUCLEOTIDE SEQUENCE [LARGE SCALE GENOMIC DNA]</scope>
    <source>
        <strain evidence="9">QSDP1</strain>
    </source>
</reference>
<dbReference type="InterPro" id="IPR011701">
    <property type="entry name" value="MFS"/>
</dbReference>
<dbReference type="PANTHER" id="PTHR11662">
    <property type="entry name" value="SOLUTE CARRIER FAMILY 17"/>
    <property type="match status" value="1"/>
</dbReference>
<dbReference type="FunCoup" id="F0ZHH2">
    <property type="interactions" value="4"/>
</dbReference>
<comment type="subcellular location">
    <subcellularLocation>
        <location evidence="1">Membrane</location>
        <topology evidence="1">Multi-pass membrane protein</topology>
    </subcellularLocation>
</comment>
<proteinExistence type="predicted"/>
<dbReference type="InterPro" id="IPR050382">
    <property type="entry name" value="MFS_Na/Anion_cotransporter"/>
</dbReference>
<dbReference type="PROSITE" id="PS50850">
    <property type="entry name" value="MFS"/>
    <property type="match status" value="1"/>
</dbReference>
<dbReference type="SUPFAM" id="SSF103473">
    <property type="entry name" value="MFS general substrate transporter"/>
    <property type="match status" value="1"/>
</dbReference>
<sequence length="834" mass="94298">MSKYFQGGVKLAPTLDSIDHNSRKLHDNDGNIKNSNNNNINNSTNSNNSNNIENNKIEINKDLEINSFENQLIKFSSIVSSSEIKINQINNELNERLQIQQIIINKLSKECESKDKDLIYLKSENQKKSIFIETLLEHKEEHQKKLKDELKYKDHQLKEQIAKNENYLSEIQSLKHLIISKELEYKKELIPLNNINSNTIHPMTNNNNNNNNNRNNIEAQHSSSTKSLFNIHNEELLQFNGSFGKEASNEDLGFSLSTFNFKNSDIYGYDDVITLDPLSFQSLDSSIKPNKGNINDEPKPLTNVVYVKNISPLKHFLNDSGKINIPLLYNHFITFGDCKILVDKDGSIFKILHETIKGELLCNVTRIVLSVTVIKMKQQYHWNDSFKGVLLAAFAMGYLCTQLPAQALCDRFGGKKVFLVGLTTSVCTLFLVPVTAKHNALLILVRVACGIFQGVAYSTINWMVARWIPLSQRSTSASIIWSGIFIGTVVGDFSTPVILDYFSWEMSFYIIGGCCLLWSLLWLVFMSDYPKDIIIGIHPNELLFINHGKEEFTKDIDMDEIKGNNQKIEIQNENTSSRDLDNSLNSFTNSKDESIDSEVDYISSSSNSISQSKDSMDPPTLKKEKDSYFFIIRTFLTSQSVITLLYLNITCNWGYFLLLNWYPTYLSKQLGYSTGFIFACFNSLPFFIAFLNSIVFGYVSDKLESRGYKKNTIRKVLGSFVYWLPALFLMLLARVHVDNVGKIAFITIAICANGFSNVGYQMITLDISTVKNASIAMGIGNLGSAIPSMLGPLVGGYILDAFNGDWSYIFIISGTTYIVGTIVWVALMKTDVII</sequence>
<evidence type="ECO:0000256" key="4">
    <source>
        <dbReference type="ARBA" id="ARBA00023136"/>
    </source>
</evidence>
<evidence type="ECO:0000256" key="2">
    <source>
        <dbReference type="ARBA" id="ARBA00022692"/>
    </source>
</evidence>
<dbReference type="GO" id="GO:0016020">
    <property type="term" value="C:membrane"/>
    <property type="evidence" value="ECO:0007669"/>
    <property type="project" value="UniProtKB-SubCell"/>
</dbReference>
<feature type="transmembrane region" description="Helical" evidence="6">
    <location>
        <begin position="775"/>
        <end position="794"/>
    </location>
</feature>
<dbReference type="RefSeq" id="XP_003286868.1">
    <property type="nucleotide sequence ID" value="XM_003286820.1"/>
</dbReference>
<dbReference type="KEGG" id="dpp:DICPUDRAFT_150878"/>
<keyword evidence="4 6" id="KW-0472">Membrane</keyword>
<evidence type="ECO:0000256" key="6">
    <source>
        <dbReference type="SAM" id="Phobius"/>
    </source>
</evidence>
<evidence type="ECO:0000313" key="8">
    <source>
        <dbReference type="EMBL" id="EGC36630.1"/>
    </source>
</evidence>
<dbReference type="Proteomes" id="UP000001064">
    <property type="component" value="Unassembled WGS sequence"/>
</dbReference>
<feature type="transmembrane region" description="Helical" evidence="6">
    <location>
        <begin position="630"/>
        <end position="656"/>
    </location>
</feature>
<dbReference type="GO" id="GO:0022857">
    <property type="term" value="F:transmembrane transporter activity"/>
    <property type="evidence" value="ECO:0007669"/>
    <property type="project" value="InterPro"/>
</dbReference>
<organism evidence="8 9">
    <name type="scientific">Dictyostelium purpureum</name>
    <name type="common">Slime mold</name>
    <dbReference type="NCBI Taxonomy" id="5786"/>
    <lineage>
        <taxon>Eukaryota</taxon>
        <taxon>Amoebozoa</taxon>
        <taxon>Evosea</taxon>
        <taxon>Eumycetozoa</taxon>
        <taxon>Dictyostelia</taxon>
        <taxon>Dictyosteliales</taxon>
        <taxon>Dictyosteliaceae</taxon>
        <taxon>Dictyostelium</taxon>
    </lineage>
</organism>
<dbReference type="EMBL" id="GL871021">
    <property type="protein sequence ID" value="EGC36630.1"/>
    <property type="molecule type" value="Genomic_DNA"/>
</dbReference>
<feature type="transmembrane region" description="Helical" evidence="6">
    <location>
        <begin position="720"/>
        <end position="737"/>
    </location>
</feature>
<dbReference type="AlphaFoldDB" id="F0ZHH2"/>
<feature type="transmembrane region" description="Helical" evidence="6">
    <location>
        <begin position="417"/>
        <end position="436"/>
    </location>
</feature>
<dbReference type="Pfam" id="PF07690">
    <property type="entry name" value="MFS_1"/>
    <property type="match status" value="1"/>
</dbReference>
<feature type="region of interest" description="Disordered" evidence="5">
    <location>
        <begin position="19"/>
        <end position="52"/>
    </location>
</feature>
<evidence type="ECO:0000313" key="9">
    <source>
        <dbReference type="Proteomes" id="UP000001064"/>
    </source>
</evidence>
<feature type="transmembrane region" description="Helical" evidence="6">
    <location>
        <begin position="806"/>
        <end position="827"/>
    </location>
</feature>
<dbReference type="InterPro" id="IPR020846">
    <property type="entry name" value="MFS_dom"/>
</dbReference>
<evidence type="ECO:0000259" key="7">
    <source>
        <dbReference type="PROSITE" id="PS50850"/>
    </source>
</evidence>
<dbReference type="eggNOG" id="KOG2532">
    <property type="taxonomic scope" value="Eukaryota"/>
</dbReference>